<comment type="function">
    <text evidence="8">Component of ribonuclease P, a ribonucleoprotein complex that generates mature tRNA molecules by cleaving their 5'-ends. Also a component of the MRP ribonuclease complex, which cleaves pre-rRNA sequences.</text>
</comment>
<dbReference type="InterPro" id="IPR014612">
    <property type="entry name" value="Pop7/Rpp20"/>
</dbReference>
<comment type="similarity">
    <text evidence="3">Belongs to the histone-like Alba family.</text>
</comment>
<evidence type="ECO:0000256" key="6">
    <source>
        <dbReference type="ARBA" id="ARBA00022694"/>
    </source>
</evidence>
<keyword evidence="13" id="KW-1185">Reference proteome</keyword>
<evidence type="ECO:0000256" key="7">
    <source>
        <dbReference type="ARBA" id="ARBA00023242"/>
    </source>
</evidence>
<dbReference type="Pfam" id="PF12328">
    <property type="entry name" value="Rpp20"/>
    <property type="match status" value="1"/>
</dbReference>
<dbReference type="GO" id="GO:0001682">
    <property type="term" value="P:tRNA 5'-leader removal"/>
    <property type="evidence" value="ECO:0007669"/>
    <property type="project" value="InterPro"/>
</dbReference>
<protein>
    <recommendedName>
        <fullName evidence="10">Ribonuclease P protein subunit p20</fullName>
    </recommendedName>
</protein>
<dbReference type="STRING" id="158441.A0A226EFE5"/>
<keyword evidence="6" id="KW-0819">tRNA processing</keyword>
<sequence length="170" mass="18916">MRTTTLEFTMSLAQQPQEQEKLVNLEKQGKNKPSPKGGKGCGSGGVVVDKKKYTVKKRPPPKSVPQRPNDIYISDRSNFKAQISKCQKLFESGDFSEIFLHGIGSSIPRAVNVALELKTFYQGTIDYSVNTSTIQLIDDLIPLDDTTPPSQQSRKVSCVDIRVFRTVKIP</sequence>
<dbReference type="OrthoDB" id="416729at2759"/>
<evidence type="ECO:0000256" key="10">
    <source>
        <dbReference type="ARBA" id="ARBA00068472"/>
    </source>
</evidence>
<accession>A0A226EFE5</accession>
<evidence type="ECO:0000256" key="1">
    <source>
        <dbReference type="ARBA" id="ARBA00004463"/>
    </source>
</evidence>
<evidence type="ECO:0000256" key="5">
    <source>
        <dbReference type="ARBA" id="ARBA00022552"/>
    </source>
</evidence>
<name>A0A226EFE5_FOLCA</name>
<dbReference type="InterPro" id="IPR036882">
    <property type="entry name" value="Alba-like_dom_sf"/>
</dbReference>
<dbReference type="PANTHER" id="PTHR15314">
    <property type="entry name" value="RIBONUCLEASE P PROTEIN SUBUNIT P20"/>
    <property type="match status" value="1"/>
</dbReference>
<dbReference type="Proteomes" id="UP000198287">
    <property type="component" value="Unassembled WGS sequence"/>
</dbReference>
<reference evidence="12 13" key="1">
    <citation type="submission" date="2015-12" db="EMBL/GenBank/DDBJ databases">
        <title>The genome of Folsomia candida.</title>
        <authorList>
            <person name="Faddeeva A."/>
            <person name="Derks M.F."/>
            <person name="Anvar Y."/>
            <person name="Smit S."/>
            <person name="Van Straalen N."/>
            <person name="Roelofs D."/>
        </authorList>
    </citation>
    <scope>NUCLEOTIDE SEQUENCE [LARGE SCALE GENOMIC DNA]</scope>
    <source>
        <strain evidence="12 13">VU population</strain>
        <tissue evidence="12">Whole body</tissue>
    </source>
</reference>
<evidence type="ECO:0000256" key="4">
    <source>
        <dbReference type="ARBA" id="ARBA00022490"/>
    </source>
</evidence>
<proteinExistence type="inferred from homology"/>
<dbReference type="Gene3D" id="3.30.110.20">
    <property type="entry name" value="Alba-like domain"/>
    <property type="match status" value="1"/>
</dbReference>
<evidence type="ECO:0000256" key="9">
    <source>
        <dbReference type="ARBA" id="ARBA00064615"/>
    </source>
</evidence>
<keyword evidence="4" id="KW-0963">Cytoplasm</keyword>
<dbReference type="SUPFAM" id="SSF82704">
    <property type="entry name" value="AlbA-like"/>
    <property type="match status" value="1"/>
</dbReference>
<dbReference type="EMBL" id="LNIX01000004">
    <property type="protein sequence ID" value="OXA55827.1"/>
    <property type="molecule type" value="Genomic_DNA"/>
</dbReference>
<dbReference type="AlphaFoldDB" id="A0A226EFE5"/>
<feature type="region of interest" description="Disordered" evidence="11">
    <location>
        <begin position="25"/>
        <end position="71"/>
    </location>
</feature>
<dbReference type="GO" id="GO:0005655">
    <property type="term" value="C:nucleolar ribonuclease P complex"/>
    <property type="evidence" value="ECO:0007669"/>
    <property type="project" value="InterPro"/>
</dbReference>
<organism evidence="12 13">
    <name type="scientific">Folsomia candida</name>
    <name type="common">Springtail</name>
    <dbReference type="NCBI Taxonomy" id="158441"/>
    <lineage>
        <taxon>Eukaryota</taxon>
        <taxon>Metazoa</taxon>
        <taxon>Ecdysozoa</taxon>
        <taxon>Arthropoda</taxon>
        <taxon>Hexapoda</taxon>
        <taxon>Collembola</taxon>
        <taxon>Entomobryomorpha</taxon>
        <taxon>Isotomoidea</taxon>
        <taxon>Isotomidae</taxon>
        <taxon>Proisotominae</taxon>
        <taxon>Folsomia</taxon>
    </lineage>
</organism>
<comment type="caution">
    <text evidence="12">The sequence shown here is derived from an EMBL/GenBank/DDBJ whole genome shotgun (WGS) entry which is preliminary data.</text>
</comment>
<evidence type="ECO:0000256" key="8">
    <source>
        <dbReference type="ARBA" id="ARBA00053284"/>
    </source>
</evidence>
<dbReference type="GO" id="GO:0003676">
    <property type="term" value="F:nucleic acid binding"/>
    <property type="evidence" value="ECO:0007669"/>
    <property type="project" value="InterPro"/>
</dbReference>
<evidence type="ECO:0000313" key="12">
    <source>
        <dbReference type="EMBL" id="OXA55827.1"/>
    </source>
</evidence>
<keyword evidence="7" id="KW-0539">Nucleus</keyword>
<evidence type="ECO:0000256" key="2">
    <source>
        <dbReference type="ARBA" id="ARBA00004604"/>
    </source>
</evidence>
<evidence type="ECO:0000256" key="3">
    <source>
        <dbReference type="ARBA" id="ARBA00008018"/>
    </source>
</evidence>
<dbReference type="GO" id="GO:0000172">
    <property type="term" value="C:ribonuclease MRP complex"/>
    <property type="evidence" value="ECO:0007669"/>
    <property type="project" value="InterPro"/>
</dbReference>
<dbReference type="PANTHER" id="PTHR15314:SF1">
    <property type="entry name" value="RIBONUCLEASE P PROTEIN SUBUNIT P20"/>
    <property type="match status" value="1"/>
</dbReference>
<comment type="subunit">
    <text evidence="9">Component of nuclear RNase P and RNase MRP complexes. RNase P consists of a catalytic RNA moiety and 10 different protein chains; POP1, POP4, POP5, POP7, RPP14, RPP21, RPP25, RPP30, RPP38 and RPP40. Within the RNase P complex, POP1, POP7 and RPP25 form the 'finger' subcomplex, POP5, RPP14, RPP40 and homodimeric RPP30 form the 'palm' subcomplex, and RPP21, POP4 and RPP38 form the 'wrist' subcomplex. All subunits of the RNase P complex interact with the catalytic RNA. Several subunits of RNase P are also part of the RNase MRP complex. RNase MRP consists of a catalytic RNA moiety and about 8 protein subunits; POP1, POP7, RPP25, RPP30, RPP38, RPP40 and possibly also POP4 and POP5. Interacts with SMN1. POP7 forms a heterodimer with RPP25 that binds to the P3 stem loop of the catalytic RNA.</text>
</comment>
<keyword evidence="5" id="KW-0698">rRNA processing</keyword>
<evidence type="ECO:0000256" key="11">
    <source>
        <dbReference type="SAM" id="MobiDB-lite"/>
    </source>
</evidence>
<dbReference type="OMA" id="LHCMGYS"/>
<dbReference type="FunFam" id="3.30.110.20:FF:000002">
    <property type="entry name" value="Ribonuclease P protein subunit p20"/>
    <property type="match status" value="1"/>
</dbReference>
<comment type="subcellular location">
    <subcellularLocation>
        <location evidence="1">Cytoplasmic granule</location>
    </subcellularLocation>
    <subcellularLocation>
        <location evidence="2">Nucleus</location>
        <location evidence="2">Nucleolus</location>
    </subcellularLocation>
</comment>
<evidence type="ECO:0000313" key="13">
    <source>
        <dbReference type="Proteomes" id="UP000198287"/>
    </source>
</evidence>
<gene>
    <name evidence="12" type="ORF">Fcan01_09654</name>
</gene>
<dbReference type="GO" id="GO:0006364">
    <property type="term" value="P:rRNA processing"/>
    <property type="evidence" value="ECO:0007669"/>
    <property type="project" value="UniProtKB-KW"/>
</dbReference>